<dbReference type="EMBL" id="JADGIZ020000024">
    <property type="protein sequence ID" value="KAL2915414.1"/>
    <property type="molecule type" value="Genomic_DNA"/>
</dbReference>
<evidence type="ECO:0000313" key="5">
    <source>
        <dbReference type="EMBL" id="KAL2915414.1"/>
    </source>
</evidence>
<evidence type="ECO:0000256" key="3">
    <source>
        <dbReference type="PROSITE-ProRule" id="PRU00339"/>
    </source>
</evidence>
<dbReference type="Pfam" id="PF13432">
    <property type="entry name" value="TPR_16"/>
    <property type="match status" value="1"/>
</dbReference>
<comment type="caution">
    <text evidence="5">The sequence shown here is derived from an EMBL/GenBank/DDBJ whole genome shotgun (WGS) entry which is preliminary data.</text>
</comment>
<name>A0ABR4N7D2_9FUNG</name>
<dbReference type="PROSITE" id="PS50005">
    <property type="entry name" value="TPR"/>
    <property type="match status" value="3"/>
</dbReference>
<dbReference type="Pfam" id="PF13181">
    <property type="entry name" value="TPR_8"/>
    <property type="match status" value="1"/>
</dbReference>
<dbReference type="PANTHER" id="PTHR14027:SF2">
    <property type="entry name" value="RNA POLYMERASE-ASSOCIATED PROTEIN CTR9 HOMOLOG"/>
    <property type="match status" value="1"/>
</dbReference>
<reference evidence="5 6" key="1">
    <citation type="submission" date="2023-09" db="EMBL/GenBank/DDBJ databases">
        <title>Pangenome analysis of Batrachochytrium dendrobatidis and related Chytrids.</title>
        <authorList>
            <person name="Yacoub M.N."/>
            <person name="Stajich J.E."/>
            <person name="James T.Y."/>
        </authorList>
    </citation>
    <scope>NUCLEOTIDE SEQUENCE [LARGE SCALE GENOMIC DNA]</scope>
    <source>
        <strain evidence="5 6">JEL0888</strain>
    </source>
</reference>
<accession>A0ABR4N7D2</accession>
<sequence length="1048" mass="117757">MDTTFEIPLHRQGNQEVLVVNTATLEDPTSWEALLNVLISEGIQLSYFLEFAVKSALQYYRLGRMETFDRFLEAALETSATRSGEDVIVIQILNAMAARSIELAEANAAEFDTHTANATSLLNRAESMDRMNLLTIVGKANLMLVRKQLYQAMYSFRGALQQDANYLPALLGLATVEFQKGDYKAALMHYQRVLVLVPDIQPDVRVPIGLTFYHLGMEAEARAAFSRALELNPENVDALALISVMETNKARNPSTPDKDRGEASKKANSLIYGAYSLHRKHAVIFNQMAERFFLKGSDNNEKARIMAEAALRSATNKVSRGDSLAIKAKIAQSNKRYEEAHTLFAEAHQLNPDSIAIQLGLAQSLIFKKKYTEAVTHLESILSKEPNNYETLMIAAAVYAQVPEMANKAADAYERLKKLLRASQSDGIQSKTTPGDDSSLNDPELLIDIARFYEKTDIKQAQSALERAISIFETTPNVAVPPELYNNLAVLYHLEALKPQSSKDAAQQSMNAAERLYQRAMEAGYEGVEAVRRIEDVRTTIKYNLARLSESRGSAKGAESQYLDILKVHPSYVDAILRLGCIALEQGKIENALQHFADALAIDDRNVRAWSLVAKAHITNKMARLARKAFEKILQEIDKYDTYALCHTGNICLRFARSDPKQCDIHCKRAVEFFTKALRQDTRNVYAATGIAIAFAQLDKLEEARSLFTQIQEAASSNTNVTVNLAHVLVEIGQPHAAIPLVASTQLIYESVVKRGSATDLDVIRSLARAHYIVAKTEKLPDVMHTVAKRLEEAVALSPNDLSLKYNLALAKQQYAQLLNDQPKEKRPLAALREAVIGLETSEKIFDELSKRRADASLGYDVERARERANYSKGVRRVTEKKIHETEVLDRQREDRLADIRAKRDELAEQKRREEEHRRLEEQRQQEELAEMRRRIKEQVQLENEKMRIALQEEKERAERRKSSNRGGGGGGGEDDDEDEDDDARRGDSDGEPRRSSKPKQKRKRKEKPARAEGPSSDEDDEEMRIKRAKSSGIRSKLSAAVIDSDED</sequence>
<dbReference type="SUPFAM" id="SSF48452">
    <property type="entry name" value="TPR-like"/>
    <property type="match status" value="2"/>
</dbReference>
<keyword evidence="6" id="KW-1185">Reference proteome</keyword>
<keyword evidence="1" id="KW-0677">Repeat</keyword>
<evidence type="ECO:0000313" key="6">
    <source>
        <dbReference type="Proteomes" id="UP001527925"/>
    </source>
</evidence>
<feature type="region of interest" description="Disordered" evidence="4">
    <location>
        <begin position="953"/>
        <end position="1048"/>
    </location>
</feature>
<dbReference type="Gene3D" id="1.25.40.10">
    <property type="entry name" value="Tetratricopeptide repeat domain"/>
    <property type="match status" value="4"/>
</dbReference>
<gene>
    <name evidence="5" type="primary">CTR9</name>
    <name evidence="5" type="ORF">HK105_205030</name>
</gene>
<dbReference type="InterPro" id="IPR011990">
    <property type="entry name" value="TPR-like_helical_dom_sf"/>
</dbReference>
<feature type="repeat" description="TPR" evidence="3">
    <location>
        <begin position="167"/>
        <end position="200"/>
    </location>
</feature>
<feature type="compositionally biased region" description="Basic and acidic residues" evidence="4">
    <location>
        <begin position="953"/>
        <end position="962"/>
    </location>
</feature>
<evidence type="ECO:0000256" key="1">
    <source>
        <dbReference type="ARBA" id="ARBA00022737"/>
    </source>
</evidence>
<feature type="compositionally biased region" description="Basic residues" evidence="4">
    <location>
        <begin position="996"/>
        <end position="1008"/>
    </location>
</feature>
<keyword evidence="2 3" id="KW-0802">TPR repeat</keyword>
<feature type="compositionally biased region" description="Acidic residues" evidence="4">
    <location>
        <begin position="973"/>
        <end position="982"/>
    </location>
</feature>
<dbReference type="PANTHER" id="PTHR14027">
    <property type="entry name" value="RNA POLYMERASE-ASSOCIATED PROTEIN CTR9"/>
    <property type="match status" value="1"/>
</dbReference>
<protein>
    <submittedName>
        <fullName evidence="5">Protein required for normal CLN1 and CLN2 G1 cyclin expression</fullName>
    </submittedName>
</protein>
<organism evidence="5 6">
    <name type="scientific">Polyrhizophydium stewartii</name>
    <dbReference type="NCBI Taxonomy" id="2732419"/>
    <lineage>
        <taxon>Eukaryota</taxon>
        <taxon>Fungi</taxon>
        <taxon>Fungi incertae sedis</taxon>
        <taxon>Chytridiomycota</taxon>
        <taxon>Chytridiomycota incertae sedis</taxon>
        <taxon>Chytridiomycetes</taxon>
        <taxon>Rhizophydiales</taxon>
        <taxon>Rhizophydiales incertae sedis</taxon>
        <taxon>Polyrhizophydium</taxon>
    </lineage>
</organism>
<evidence type="ECO:0000256" key="4">
    <source>
        <dbReference type="SAM" id="MobiDB-lite"/>
    </source>
</evidence>
<proteinExistence type="predicted"/>
<dbReference type="Pfam" id="PF14559">
    <property type="entry name" value="TPR_19"/>
    <property type="match status" value="1"/>
</dbReference>
<dbReference type="InterPro" id="IPR031101">
    <property type="entry name" value="Ctr9"/>
</dbReference>
<feature type="repeat" description="TPR" evidence="3">
    <location>
        <begin position="573"/>
        <end position="606"/>
    </location>
</feature>
<feature type="compositionally biased region" description="Basic and acidic residues" evidence="4">
    <location>
        <begin position="983"/>
        <end position="995"/>
    </location>
</feature>
<dbReference type="SMART" id="SM00028">
    <property type="entry name" value="TPR"/>
    <property type="match status" value="8"/>
</dbReference>
<evidence type="ECO:0000256" key="2">
    <source>
        <dbReference type="ARBA" id="ARBA00022803"/>
    </source>
</evidence>
<dbReference type="Proteomes" id="UP001527925">
    <property type="component" value="Unassembled WGS sequence"/>
</dbReference>
<dbReference type="InterPro" id="IPR019734">
    <property type="entry name" value="TPR_rpt"/>
</dbReference>
<feature type="repeat" description="TPR" evidence="3">
    <location>
        <begin position="202"/>
        <end position="235"/>
    </location>
</feature>